<protein>
    <submittedName>
        <fullName evidence="1">Uncharacterized protein</fullName>
    </submittedName>
</protein>
<reference evidence="1" key="1">
    <citation type="submission" date="2021-06" db="EMBL/GenBank/DDBJ databases">
        <title>Comparative genomics, transcriptomics and evolutionary studies reveal genomic signatures of adaptation to plant cell wall in hemibiotrophic fungi.</title>
        <authorList>
            <consortium name="DOE Joint Genome Institute"/>
            <person name="Baroncelli R."/>
            <person name="Diaz J.F."/>
            <person name="Benocci T."/>
            <person name="Peng M."/>
            <person name="Battaglia E."/>
            <person name="Haridas S."/>
            <person name="Andreopoulos W."/>
            <person name="Labutti K."/>
            <person name="Pangilinan J."/>
            <person name="Floch G.L."/>
            <person name="Makela M.R."/>
            <person name="Henrissat B."/>
            <person name="Grigoriev I.V."/>
            <person name="Crouch J.A."/>
            <person name="De Vries R.P."/>
            <person name="Sukno S.A."/>
            <person name="Thon M.R."/>
        </authorList>
    </citation>
    <scope>NUCLEOTIDE SEQUENCE</scope>
    <source>
        <strain evidence="1">CBS 125086</strain>
    </source>
</reference>
<dbReference type="AlphaFoldDB" id="A0AAD8V6K7"/>
<name>A0AAD8V6K7_9PEZI</name>
<keyword evidence="2" id="KW-1185">Reference proteome</keyword>
<dbReference type="GeneID" id="85446739"/>
<dbReference type="EMBL" id="JAHLJV010000013">
    <property type="protein sequence ID" value="KAK1596147.1"/>
    <property type="molecule type" value="Genomic_DNA"/>
</dbReference>
<sequence>HTPHTDPPLSFLLSGHAALPCLTSPCLRLAQVPTSLYFALTSSDPSFLYCLPVLDRRDLLRAQVHLNLDLFFTSSGFLVRKARKATANYPSSPSASLRYLATGLPPALVYYLSSSTPITAITSTQVATLTVLWSFHSCARLDLRHTQGYKPLRQVLGPTVGPFTRQTLHC</sequence>
<proteinExistence type="predicted"/>
<feature type="non-terminal residue" evidence="1">
    <location>
        <position position="1"/>
    </location>
</feature>
<organism evidence="1 2">
    <name type="scientific">Colletotrichum navitas</name>
    <dbReference type="NCBI Taxonomy" id="681940"/>
    <lineage>
        <taxon>Eukaryota</taxon>
        <taxon>Fungi</taxon>
        <taxon>Dikarya</taxon>
        <taxon>Ascomycota</taxon>
        <taxon>Pezizomycotina</taxon>
        <taxon>Sordariomycetes</taxon>
        <taxon>Hypocreomycetidae</taxon>
        <taxon>Glomerellales</taxon>
        <taxon>Glomerellaceae</taxon>
        <taxon>Colletotrichum</taxon>
        <taxon>Colletotrichum graminicola species complex</taxon>
    </lineage>
</organism>
<evidence type="ECO:0000313" key="1">
    <source>
        <dbReference type="EMBL" id="KAK1596147.1"/>
    </source>
</evidence>
<comment type="caution">
    <text evidence="1">The sequence shown here is derived from an EMBL/GenBank/DDBJ whole genome shotgun (WGS) entry which is preliminary data.</text>
</comment>
<evidence type="ECO:0000313" key="2">
    <source>
        <dbReference type="Proteomes" id="UP001230504"/>
    </source>
</evidence>
<dbReference type="RefSeq" id="XP_060417066.1">
    <property type="nucleotide sequence ID" value="XM_060562499.1"/>
</dbReference>
<gene>
    <name evidence="1" type="ORF">LY79DRAFT_647970</name>
</gene>
<dbReference type="Proteomes" id="UP001230504">
    <property type="component" value="Unassembled WGS sequence"/>
</dbReference>
<accession>A0AAD8V6K7</accession>
<feature type="non-terminal residue" evidence="1">
    <location>
        <position position="170"/>
    </location>
</feature>